<feature type="signal peptide" evidence="1">
    <location>
        <begin position="1"/>
        <end position="17"/>
    </location>
</feature>
<evidence type="ECO:0000313" key="2">
    <source>
        <dbReference type="EMBL" id="NIY73312.1"/>
    </source>
</evidence>
<organism evidence="2 3">
    <name type="scientific">Marivivens donghaensis</name>
    <dbReference type="NCBI Taxonomy" id="1699413"/>
    <lineage>
        <taxon>Bacteria</taxon>
        <taxon>Pseudomonadati</taxon>
        <taxon>Pseudomonadota</taxon>
        <taxon>Alphaproteobacteria</taxon>
        <taxon>Rhodobacterales</taxon>
        <taxon>Paracoccaceae</taxon>
        <taxon>Marivivens group</taxon>
        <taxon>Marivivens</taxon>
    </lineage>
</organism>
<comment type="caution">
    <text evidence="2">The sequence shown here is derived from an EMBL/GenBank/DDBJ whole genome shotgun (WGS) entry which is preliminary data.</text>
</comment>
<name>A0ABX0VYY8_9RHOB</name>
<dbReference type="RefSeq" id="WP_167638694.1">
    <property type="nucleotide sequence ID" value="NZ_JAATOP010000008.1"/>
</dbReference>
<gene>
    <name evidence="2" type="ORF">HCZ30_12830</name>
</gene>
<keyword evidence="1" id="KW-0732">Signal</keyword>
<feature type="chain" id="PRO_5046560973" evidence="1">
    <location>
        <begin position="18"/>
        <end position="473"/>
    </location>
</feature>
<keyword evidence="3" id="KW-1185">Reference proteome</keyword>
<evidence type="ECO:0000256" key="1">
    <source>
        <dbReference type="SAM" id="SignalP"/>
    </source>
</evidence>
<reference evidence="2 3" key="1">
    <citation type="submission" date="2020-03" db="EMBL/GenBank/DDBJ databases">
        <title>Bacterial isolates of synthetic phycosphere.</title>
        <authorList>
            <person name="Fu H."/>
            <person name="Moran M.A."/>
        </authorList>
    </citation>
    <scope>NUCLEOTIDE SEQUENCE [LARGE SCALE GENOMIC DNA]</scope>
    <source>
        <strain evidence="2 3">HF1</strain>
    </source>
</reference>
<dbReference type="EMBL" id="JAATOP010000008">
    <property type="protein sequence ID" value="NIY73312.1"/>
    <property type="molecule type" value="Genomic_DNA"/>
</dbReference>
<dbReference type="Proteomes" id="UP000709466">
    <property type="component" value="Unassembled WGS sequence"/>
</dbReference>
<evidence type="ECO:0000313" key="3">
    <source>
        <dbReference type="Proteomes" id="UP000709466"/>
    </source>
</evidence>
<proteinExistence type="predicted"/>
<sequence>MRWLWLCLALWGTSANADTLPVWSGEHGAFTRLVIPIGAREWDLVNRGADYELTIIGSDFDTRQIYTRIDRTRLAAVSGEDTLRLTLGCHCQAFADTEDGNLIIDIRESAVITLPIVAERPPAPLELPPMQQQIFAANIARAASAAFIDPLTNLKSDTNSAGITYQDALGTRTDPYADRTGCLPDGALDVATWGTGEFQADVENAISHMAEGFDSLNDEAREALARTYLYYGLAEEAESLATSPATRVIITALLTSHSSLTTQSSCGDDAHLWAAASGAQISDAAAIQRAFRSLSSDLRNALSDRLTASLIDVQDLSAAAAIIAMTPEPTKLARARLALGLGDLSGAKSLLLAALDSDQAGEAFDLFFAVKPQISASDFEALAAYAFTIRRTPEYTEKISQLAELASQSGLYAQAFSVASSAALPEVVRALVDTANDAEFLTVALTLKDLPPRLQSIVDERLHRMGFAAANEL</sequence>
<accession>A0ABX0VYY8</accession>
<protein>
    <submittedName>
        <fullName evidence="2">Uncharacterized protein</fullName>
    </submittedName>
</protein>